<keyword evidence="5" id="KW-0813">Transport</keyword>
<dbReference type="Pfam" id="PF03544">
    <property type="entry name" value="TonB_C"/>
    <property type="match status" value="1"/>
</dbReference>
<dbReference type="PATRIC" id="fig|1280954.3.peg.2477"/>
<organism evidence="8 9">
    <name type="scientific">Hyphomonas polymorpha PS728</name>
    <dbReference type="NCBI Taxonomy" id="1280954"/>
    <lineage>
        <taxon>Bacteria</taxon>
        <taxon>Pseudomonadati</taxon>
        <taxon>Pseudomonadota</taxon>
        <taxon>Alphaproteobacteria</taxon>
        <taxon>Hyphomonadales</taxon>
        <taxon>Hyphomonadaceae</taxon>
        <taxon>Hyphomonas</taxon>
    </lineage>
</organism>
<comment type="function">
    <text evidence="5">Interacts with outer membrane receptor proteins that carry out high-affinity binding and energy dependent uptake into the periplasmic space of specific substrates. It could act to transduce energy from the cytoplasmic membrane to specific energy-requiring processes in the outer membrane, resulting in the release into the periplasm of ligands bound by these outer membrane proteins.</text>
</comment>
<dbReference type="NCBIfam" id="TIGR01352">
    <property type="entry name" value="tonB_Cterm"/>
    <property type="match status" value="1"/>
</dbReference>
<dbReference type="OrthoDB" id="7630804at2"/>
<keyword evidence="5" id="KW-0735">Signal-anchor</keyword>
<evidence type="ECO:0000313" key="8">
    <source>
        <dbReference type="EMBL" id="KCZ98084.1"/>
    </source>
</evidence>
<dbReference type="Gene3D" id="3.30.1150.10">
    <property type="match status" value="1"/>
</dbReference>
<keyword evidence="3" id="KW-1133">Transmembrane helix</keyword>
<evidence type="ECO:0000256" key="4">
    <source>
        <dbReference type="ARBA" id="ARBA00023136"/>
    </source>
</evidence>
<feature type="compositionally biased region" description="Polar residues" evidence="6">
    <location>
        <begin position="53"/>
        <end position="62"/>
    </location>
</feature>
<dbReference type="RefSeq" id="WP_051612569.1">
    <property type="nucleotide sequence ID" value="NZ_ARYM01000013.1"/>
</dbReference>
<dbReference type="SUPFAM" id="SSF74653">
    <property type="entry name" value="TolA/TonB C-terminal domain"/>
    <property type="match status" value="1"/>
</dbReference>
<evidence type="ECO:0000256" key="6">
    <source>
        <dbReference type="SAM" id="MobiDB-lite"/>
    </source>
</evidence>
<dbReference type="GO" id="GO:0031992">
    <property type="term" value="F:energy transducer activity"/>
    <property type="evidence" value="ECO:0007669"/>
    <property type="project" value="InterPro"/>
</dbReference>
<reference evidence="8 9" key="1">
    <citation type="journal article" date="2014" name="Antonie Van Leeuwenhoek">
        <title>Hyphomonas beringensis sp. nov. and Hyphomonas chukchiensis sp. nov., isolated from surface seawater of the Bering Sea and Chukchi Sea.</title>
        <authorList>
            <person name="Li C."/>
            <person name="Lai Q."/>
            <person name="Li G."/>
            <person name="Dong C."/>
            <person name="Wang J."/>
            <person name="Liao Y."/>
            <person name="Shao Z."/>
        </authorList>
    </citation>
    <scope>NUCLEOTIDE SEQUENCE [LARGE SCALE GENOMIC DNA]</scope>
    <source>
        <strain evidence="8 9">PS728</strain>
    </source>
</reference>
<proteinExistence type="inferred from homology"/>
<dbReference type="GO" id="GO:0055085">
    <property type="term" value="P:transmembrane transport"/>
    <property type="evidence" value="ECO:0007669"/>
    <property type="project" value="InterPro"/>
</dbReference>
<dbReference type="Proteomes" id="UP000027100">
    <property type="component" value="Unassembled WGS sequence"/>
</dbReference>
<feature type="domain" description="TonB C-terminal" evidence="7">
    <location>
        <begin position="119"/>
        <end position="208"/>
    </location>
</feature>
<dbReference type="GO" id="GO:0030288">
    <property type="term" value="C:outer membrane-bounded periplasmic space"/>
    <property type="evidence" value="ECO:0007669"/>
    <property type="project" value="InterPro"/>
</dbReference>
<dbReference type="EMBL" id="ARYM01000013">
    <property type="protein sequence ID" value="KCZ98084.1"/>
    <property type="molecule type" value="Genomic_DNA"/>
</dbReference>
<keyword evidence="5" id="KW-0997">Cell inner membrane</keyword>
<comment type="subcellular location">
    <subcellularLocation>
        <location evidence="5">Cell inner membrane</location>
        <topology evidence="5">Single-pass membrane protein</topology>
        <orientation evidence="5">Periplasmic side</orientation>
    </subcellularLocation>
    <subcellularLocation>
        <location evidence="1">Membrane</location>
        <topology evidence="1">Single-pass membrane protein</topology>
    </subcellularLocation>
</comment>
<evidence type="ECO:0000256" key="3">
    <source>
        <dbReference type="ARBA" id="ARBA00022989"/>
    </source>
</evidence>
<keyword evidence="4" id="KW-0472">Membrane</keyword>
<dbReference type="AlphaFoldDB" id="A0A062VF36"/>
<keyword evidence="9" id="KW-1185">Reference proteome</keyword>
<comment type="similarity">
    <text evidence="5">Belongs to the TonB family.</text>
</comment>
<sequence>MISMNTGPYRLTLATLMAAPLVYGLFLAANALITVREVNLVASPQRVLEKVTPQITEPSKPNTKPKPLPLEVAPKPPPPPRPAVASEGLVPTGPVWSGDTPEIFDIGKITFGAISASPIDGRDLVAVRPPMPVIPPGAISRGISGSCNVSFDVDTAGRPQNISAQCTDNVFRAEAERAVRQAEFLPAIRNGQPVIQKNAVYPIEFIVE</sequence>
<dbReference type="eggNOG" id="COG0810">
    <property type="taxonomic scope" value="Bacteria"/>
</dbReference>
<dbReference type="PRINTS" id="PR01374">
    <property type="entry name" value="TONBPROTEIN"/>
</dbReference>
<dbReference type="PROSITE" id="PS52015">
    <property type="entry name" value="TONB_CTD"/>
    <property type="match status" value="1"/>
</dbReference>
<keyword evidence="5" id="KW-0653">Protein transport</keyword>
<keyword evidence="5" id="KW-1003">Cell membrane</keyword>
<evidence type="ECO:0000256" key="5">
    <source>
        <dbReference type="RuleBase" id="RU362123"/>
    </source>
</evidence>
<comment type="caution">
    <text evidence="8">The sequence shown here is derived from an EMBL/GenBank/DDBJ whole genome shotgun (WGS) entry which is preliminary data.</text>
</comment>
<dbReference type="STRING" id="1280954.HPO_12238"/>
<protein>
    <recommendedName>
        <fullName evidence="5">Protein TonB</fullName>
    </recommendedName>
</protein>
<dbReference type="InterPro" id="IPR037682">
    <property type="entry name" value="TonB_C"/>
</dbReference>
<dbReference type="InterPro" id="IPR003538">
    <property type="entry name" value="TonB"/>
</dbReference>
<evidence type="ECO:0000313" key="9">
    <source>
        <dbReference type="Proteomes" id="UP000027100"/>
    </source>
</evidence>
<evidence type="ECO:0000259" key="7">
    <source>
        <dbReference type="PROSITE" id="PS52015"/>
    </source>
</evidence>
<keyword evidence="2" id="KW-0812">Transmembrane</keyword>
<accession>A0A062VF36</accession>
<feature type="region of interest" description="Disordered" evidence="6">
    <location>
        <begin position="52"/>
        <end position="87"/>
    </location>
</feature>
<gene>
    <name evidence="8" type="ORF">HPO_12238</name>
</gene>
<dbReference type="GO" id="GO:0005886">
    <property type="term" value="C:plasma membrane"/>
    <property type="evidence" value="ECO:0007669"/>
    <property type="project" value="UniProtKB-SubCell"/>
</dbReference>
<feature type="compositionally biased region" description="Pro residues" evidence="6">
    <location>
        <begin position="64"/>
        <end position="82"/>
    </location>
</feature>
<name>A0A062VF36_9PROT</name>
<dbReference type="GO" id="GO:0015891">
    <property type="term" value="P:siderophore transport"/>
    <property type="evidence" value="ECO:0007669"/>
    <property type="project" value="InterPro"/>
</dbReference>
<evidence type="ECO:0000256" key="1">
    <source>
        <dbReference type="ARBA" id="ARBA00004167"/>
    </source>
</evidence>
<dbReference type="InterPro" id="IPR006260">
    <property type="entry name" value="TonB/TolA_C"/>
</dbReference>
<evidence type="ECO:0000256" key="2">
    <source>
        <dbReference type="ARBA" id="ARBA00022692"/>
    </source>
</evidence>
<dbReference type="GO" id="GO:0015031">
    <property type="term" value="P:protein transport"/>
    <property type="evidence" value="ECO:0007669"/>
    <property type="project" value="UniProtKB-UniRule"/>
</dbReference>